<comment type="caution">
    <text evidence="2">The sequence shown here is derived from an EMBL/GenBank/DDBJ whole genome shotgun (WGS) entry which is preliminary data.</text>
</comment>
<accession>A0A9P7G457</accession>
<evidence type="ECO:0000256" key="1">
    <source>
        <dbReference type="SAM" id="Coils"/>
    </source>
</evidence>
<dbReference type="OrthoDB" id="3268380at2759"/>
<feature type="coiled-coil region" evidence="1">
    <location>
        <begin position="80"/>
        <end position="107"/>
    </location>
</feature>
<dbReference type="Proteomes" id="UP000775547">
    <property type="component" value="Unassembled WGS sequence"/>
</dbReference>
<evidence type="ECO:0000313" key="2">
    <source>
        <dbReference type="EMBL" id="KAG5640432.1"/>
    </source>
</evidence>
<gene>
    <name evidence="2" type="ORF">DXG03_008674</name>
</gene>
<organism evidence="2 3">
    <name type="scientific">Asterophora parasitica</name>
    <dbReference type="NCBI Taxonomy" id="117018"/>
    <lineage>
        <taxon>Eukaryota</taxon>
        <taxon>Fungi</taxon>
        <taxon>Dikarya</taxon>
        <taxon>Basidiomycota</taxon>
        <taxon>Agaricomycotina</taxon>
        <taxon>Agaricomycetes</taxon>
        <taxon>Agaricomycetidae</taxon>
        <taxon>Agaricales</taxon>
        <taxon>Tricholomatineae</taxon>
        <taxon>Lyophyllaceae</taxon>
        <taxon>Asterophora</taxon>
    </lineage>
</organism>
<reference evidence="2" key="1">
    <citation type="submission" date="2020-07" db="EMBL/GenBank/DDBJ databases">
        <authorList>
            <person name="Nieuwenhuis M."/>
            <person name="Van De Peppel L.J.J."/>
        </authorList>
    </citation>
    <scope>NUCLEOTIDE SEQUENCE</scope>
    <source>
        <strain evidence="2">AP01</strain>
        <tissue evidence="2">Mycelium</tissue>
    </source>
</reference>
<proteinExistence type="predicted"/>
<keyword evidence="1" id="KW-0175">Coiled coil</keyword>
<sequence length="634" mass="71297">MLCYSCQLQAFKPLSEGAVLALEASVSCYQSKTSDFKNNTPSPASEGSDPVDALLRTNYRPDNHQTRVLDAILDQQLAEIADLDHSISSLQVKMDKLLKEMKAVSATRLNRITMANFYKSLLSPIRLLPPEILGQIFLYAVESHAPVRRGSPLSFTLVCSAWRQAALGCSNLWNDLELSPGYPAHPGNPLCPQKFSALFSLWFRRAHPVQPLRLSLHFDAPAVRLEEDYINQLCRSVASVSPRLSELSVVFFGGCYNVFEPFLSNASEDLAVLEALTLLNYSRSEEVFPAVKVFHDAPRLRKVYLRVRENILIDSSRFSLPWSQLNVVDIRGLSLGDFVEVIFQCPQLRVGHFTHVKVGNRINQANGQLLLPDIPMIFPFLVDFKLQLCGLELQFDPVDLTFLDVTEALQFPVIERLAMASDHPYSQIPFVSVLRILTDLAMRQSLRSISLFNVDTTELAQLSDCIAGCHLLEDFSLCMAGATPEMAVQTLQRLWLLAVGKSTSSSLQSKPLSHLRAFKFAFVYPDNPEYRTIGMFFGRLVADLIEDSTRHRPLESACLYICDYHRDNFGREKIEALTADVKAPIRDAESRIGTAGSKTIDLDIKVFTSHYALSPAFDLLEPNENLRRWSRFRS</sequence>
<dbReference type="SUPFAM" id="SSF52047">
    <property type="entry name" value="RNI-like"/>
    <property type="match status" value="1"/>
</dbReference>
<keyword evidence="3" id="KW-1185">Reference proteome</keyword>
<protein>
    <recommendedName>
        <fullName evidence="4">F-box domain-containing protein</fullName>
    </recommendedName>
</protein>
<dbReference type="EMBL" id="JABCKV010000737">
    <property type="protein sequence ID" value="KAG5640432.1"/>
    <property type="molecule type" value="Genomic_DNA"/>
</dbReference>
<evidence type="ECO:0000313" key="3">
    <source>
        <dbReference type="Proteomes" id="UP000775547"/>
    </source>
</evidence>
<reference evidence="2" key="2">
    <citation type="submission" date="2021-10" db="EMBL/GenBank/DDBJ databases">
        <title>Phylogenomics reveals ancestral predisposition of the termite-cultivated fungus Termitomyces towards a domesticated lifestyle.</title>
        <authorList>
            <person name="Auxier B."/>
            <person name="Grum-Grzhimaylo A."/>
            <person name="Cardenas M.E."/>
            <person name="Lodge J.D."/>
            <person name="Laessoe T."/>
            <person name="Pedersen O."/>
            <person name="Smith M.E."/>
            <person name="Kuyper T.W."/>
            <person name="Franco-Molano E.A."/>
            <person name="Baroni T.J."/>
            <person name="Aanen D.K."/>
        </authorList>
    </citation>
    <scope>NUCLEOTIDE SEQUENCE</scope>
    <source>
        <strain evidence="2">AP01</strain>
        <tissue evidence="2">Mycelium</tissue>
    </source>
</reference>
<dbReference type="AlphaFoldDB" id="A0A9P7G457"/>
<name>A0A9P7G457_9AGAR</name>
<evidence type="ECO:0008006" key="4">
    <source>
        <dbReference type="Google" id="ProtNLM"/>
    </source>
</evidence>